<dbReference type="RefSeq" id="WP_377575260.1">
    <property type="nucleotide sequence ID" value="NZ_JBHTKA010000001.1"/>
</dbReference>
<proteinExistence type="predicted"/>
<keyword evidence="3" id="KW-1185">Reference proteome</keyword>
<keyword evidence="1" id="KW-0812">Transmembrane</keyword>
<evidence type="ECO:0000313" key="3">
    <source>
        <dbReference type="Proteomes" id="UP001597112"/>
    </source>
</evidence>
<protein>
    <submittedName>
        <fullName evidence="2">Uncharacterized protein</fullName>
    </submittedName>
</protein>
<dbReference type="EMBL" id="JBHTKA010000001">
    <property type="protein sequence ID" value="MFD0998485.1"/>
    <property type="molecule type" value="Genomic_DNA"/>
</dbReference>
<sequence>MKLLPGKIPPPFYWLSVSVIVTLILEIVSKILWTLSLNNMPLFHIHTLVEFILITLFFRSITTFLSKKTALLLSFIFTIIWLTPFIFNKHEIYRYNTISRSVASSAFILYALRYLLGSLKGDTYAGSRSIRLIIYAILIYSATCLLIFSFGQYIQGLSKDLNRAIWSIHGFIIILYNILLSIALWELQRKKLSSI</sequence>
<feature type="transmembrane region" description="Helical" evidence="1">
    <location>
        <begin position="93"/>
        <end position="112"/>
    </location>
</feature>
<evidence type="ECO:0000256" key="1">
    <source>
        <dbReference type="SAM" id="Phobius"/>
    </source>
</evidence>
<gene>
    <name evidence="2" type="ORF">ACFQ21_04175</name>
</gene>
<keyword evidence="1" id="KW-0472">Membrane</keyword>
<evidence type="ECO:0000313" key="2">
    <source>
        <dbReference type="EMBL" id="MFD0998485.1"/>
    </source>
</evidence>
<accession>A0ABW3JX03</accession>
<dbReference type="Proteomes" id="UP001597112">
    <property type="component" value="Unassembled WGS sequence"/>
</dbReference>
<reference evidence="3" key="1">
    <citation type="journal article" date="2019" name="Int. J. Syst. Evol. Microbiol.">
        <title>The Global Catalogue of Microorganisms (GCM) 10K type strain sequencing project: providing services to taxonomists for standard genome sequencing and annotation.</title>
        <authorList>
            <consortium name="The Broad Institute Genomics Platform"/>
            <consortium name="The Broad Institute Genome Sequencing Center for Infectious Disease"/>
            <person name="Wu L."/>
            <person name="Ma J."/>
        </authorList>
    </citation>
    <scope>NUCLEOTIDE SEQUENCE [LARGE SCALE GENOMIC DNA]</scope>
    <source>
        <strain evidence="3">CCUG 58938</strain>
    </source>
</reference>
<feature type="transmembrane region" description="Helical" evidence="1">
    <location>
        <begin position="132"/>
        <end position="154"/>
    </location>
</feature>
<feature type="transmembrane region" description="Helical" evidence="1">
    <location>
        <begin position="41"/>
        <end position="58"/>
    </location>
</feature>
<feature type="transmembrane region" description="Helical" evidence="1">
    <location>
        <begin position="12"/>
        <end position="35"/>
    </location>
</feature>
<keyword evidence="1" id="KW-1133">Transmembrane helix</keyword>
<feature type="transmembrane region" description="Helical" evidence="1">
    <location>
        <begin position="166"/>
        <end position="185"/>
    </location>
</feature>
<comment type="caution">
    <text evidence="2">The sequence shown here is derived from an EMBL/GenBank/DDBJ whole genome shotgun (WGS) entry which is preliminary data.</text>
</comment>
<feature type="transmembrane region" description="Helical" evidence="1">
    <location>
        <begin position="70"/>
        <end position="87"/>
    </location>
</feature>
<name>A0ABW3JX03_9BACT</name>
<organism evidence="2 3">
    <name type="scientific">Ohtaekwangia kribbensis</name>
    <dbReference type="NCBI Taxonomy" id="688913"/>
    <lineage>
        <taxon>Bacteria</taxon>
        <taxon>Pseudomonadati</taxon>
        <taxon>Bacteroidota</taxon>
        <taxon>Cytophagia</taxon>
        <taxon>Cytophagales</taxon>
        <taxon>Fulvivirgaceae</taxon>
        <taxon>Ohtaekwangia</taxon>
    </lineage>
</organism>